<feature type="transmembrane region" description="Helical" evidence="1">
    <location>
        <begin position="75"/>
        <end position="94"/>
    </location>
</feature>
<reference evidence="3 4" key="1">
    <citation type="journal article" date="2015" name="Nature">
        <title>rRNA introns, odd ribosomes, and small enigmatic genomes across a large radiation of phyla.</title>
        <authorList>
            <person name="Brown C.T."/>
            <person name="Hug L.A."/>
            <person name="Thomas B.C."/>
            <person name="Sharon I."/>
            <person name="Castelle C.J."/>
            <person name="Singh A."/>
            <person name="Wilkins M.J."/>
            <person name="Williams K.H."/>
            <person name="Banfield J.F."/>
        </authorList>
    </citation>
    <scope>NUCLEOTIDE SEQUENCE [LARGE SCALE GENOMIC DNA]</scope>
</reference>
<comment type="caution">
    <text evidence="3">The sequence shown here is derived from an EMBL/GenBank/DDBJ whole genome shotgun (WGS) entry which is preliminary data.</text>
</comment>
<dbReference type="AlphaFoldDB" id="A0A0G0PA29"/>
<evidence type="ECO:0000313" key="4">
    <source>
        <dbReference type="Proteomes" id="UP000034081"/>
    </source>
</evidence>
<feature type="transmembrane region" description="Helical" evidence="1">
    <location>
        <begin position="12"/>
        <end position="32"/>
    </location>
</feature>
<proteinExistence type="predicted"/>
<name>A0A0G0PA29_9BACT</name>
<keyword evidence="1" id="KW-0812">Transmembrane</keyword>
<evidence type="ECO:0000259" key="2">
    <source>
        <dbReference type="Pfam" id="PF13231"/>
    </source>
</evidence>
<dbReference type="GO" id="GO:0016757">
    <property type="term" value="F:glycosyltransferase activity"/>
    <property type="evidence" value="ECO:0007669"/>
    <property type="project" value="UniProtKB-KW"/>
</dbReference>
<gene>
    <name evidence="3" type="ORF">UT08_C0001G0007</name>
</gene>
<feature type="domain" description="Glycosyltransferase RgtA/B/C/D-like" evidence="2">
    <location>
        <begin position="56"/>
        <end position="202"/>
    </location>
</feature>
<feature type="transmembrane region" description="Helical" evidence="1">
    <location>
        <begin position="100"/>
        <end position="120"/>
    </location>
</feature>
<feature type="transmembrane region" description="Helical" evidence="1">
    <location>
        <begin position="276"/>
        <end position="293"/>
    </location>
</feature>
<accession>A0A0G0PA29</accession>
<feature type="transmembrane region" description="Helical" evidence="1">
    <location>
        <begin position="125"/>
        <end position="142"/>
    </location>
</feature>
<organism evidence="3 4">
    <name type="scientific">Candidatus Woesebacteria bacterium GW2011_GWB1_38_8</name>
    <dbReference type="NCBI Taxonomy" id="1618570"/>
    <lineage>
        <taxon>Bacteria</taxon>
        <taxon>Candidatus Woeseibacteriota</taxon>
    </lineage>
</organism>
<evidence type="ECO:0000313" key="3">
    <source>
        <dbReference type="EMBL" id="KKQ86141.1"/>
    </source>
</evidence>
<dbReference type="InterPro" id="IPR038731">
    <property type="entry name" value="RgtA/B/C-like"/>
</dbReference>
<keyword evidence="3" id="KW-0328">Glycosyltransferase</keyword>
<dbReference type="Proteomes" id="UP000034081">
    <property type="component" value="Unassembled WGS sequence"/>
</dbReference>
<keyword evidence="3" id="KW-0808">Transferase</keyword>
<keyword evidence="1" id="KW-0472">Membrane</keyword>
<dbReference type="EMBL" id="LBVL01000001">
    <property type="protein sequence ID" value="KKQ86141.1"/>
    <property type="molecule type" value="Genomic_DNA"/>
</dbReference>
<feature type="transmembrane region" description="Helical" evidence="1">
    <location>
        <begin position="300"/>
        <end position="317"/>
    </location>
</feature>
<keyword evidence="1" id="KW-1133">Transmembrane helix</keyword>
<evidence type="ECO:0000256" key="1">
    <source>
        <dbReference type="SAM" id="Phobius"/>
    </source>
</evidence>
<protein>
    <submittedName>
        <fullName evidence="3">Dolichyl-phosphate-mannose-protein mannosyltransferase</fullName>
    </submittedName>
</protein>
<feature type="transmembrane region" description="Helical" evidence="1">
    <location>
        <begin position="246"/>
        <end position="270"/>
    </location>
</feature>
<feature type="transmembrane region" description="Helical" evidence="1">
    <location>
        <begin position="187"/>
        <end position="209"/>
    </location>
</feature>
<dbReference type="Pfam" id="PF13231">
    <property type="entry name" value="PMT_2"/>
    <property type="match status" value="1"/>
</dbReference>
<dbReference type="STRING" id="1618570.UT08_C0001G0007"/>
<sequence>MRRLKNVDSKIWLTLLLLIHLILLINIKFTAWPEMLAWPYLMLKGWLPYKDIAIAHTPFLFTVLSGFFKLTGIGLVQLEIFSWILILITDYLVFWVSNKLWGKSVALLSTIIFIFLHIFYEGNGLWFDLALTPFMIVLFYFFKKQKYLWLGVFWALAFLVKQTAFWFLVPITIYTLQGETLKGAKSVIAKIFYSSLIVFIPFTLFLISFRLFDDFYIWAIKFGMRVLPSASGQISLPTLIQLVKAYLTFIPLIFIPELLIWSLAGSLFAFPRWELFHFQPALPYIAFGFAIILSKPKNNIRKLISIIVLIIFLYPLARTIIRDWGKPARFYDSEILEVSAFVKQKIQPDEKILVLNSWDHLYALTETLPSYRPWMPQLSWYLKQNNLEDEMYKDIEKENPRIIILSPYKESGLGSYKPFFADQLISKYTKVYKTDNYEVLEIK</sequence>
<feature type="transmembrane region" description="Helical" evidence="1">
    <location>
        <begin position="148"/>
        <end position="175"/>
    </location>
</feature>